<comment type="subcellular location">
    <subcellularLocation>
        <location evidence="1">Cell inner membrane</location>
        <topology evidence="1">Multi-pass membrane protein</topology>
    </subcellularLocation>
    <subcellularLocation>
        <location evidence="8">Cell membrane</location>
        <topology evidence="8">Multi-pass membrane protein</topology>
    </subcellularLocation>
</comment>
<dbReference type="SUPFAM" id="SSF161098">
    <property type="entry name" value="MetI-like"/>
    <property type="match status" value="1"/>
</dbReference>
<evidence type="ECO:0000256" key="6">
    <source>
        <dbReference type="ARBA" id="ARBA00022989"/>
    </source>
</evidence>
<feature type="transmembrane region" description="Helical" evidence="8">
    <location>
        <begin position="194"/>
        <end position="213"/>
    </location>
</feature>
<feature type="transmembrane region" description="Helical" evidence="8">
    <location>
        <begin position="135"/>
        <end position="153"/>
    </location>
</feature>
<dbReference type="Pfam" id="PF00528">
    <property type="entry name" value="BPD_transp_1"/>
    <property type="match status" value="1"/>
</dbReference>
<evidence type="ECO:0000256" key="7">
    <source>
        <dbReference type="ARBA" id="ARBA00023136"/>
    </source>
</evidence>
<evidence type="ECO:0000259" key="9">
    <source>
        <dbReference type="PROSITE" id="PS50928"/>
    </source>
</evidence>
<dbReference type="RefSeq" id="WP_315993692.1">
    <property type="nucleotide sequence ID" value="NZ_JAWDIS010000001.1"/>
</dbReference>
<evidence type="ECO:0000256" key="4">
    <source>
        <dbReference type="ARBA" id="ARBA00022519"/>
    </source>
</evidence>
<reference evidence="10 11" key="1">
    <citation type="submission" date="2023-09" db="EMBL/GenBank/DDBJ databases">
        <title>Microbacterium fusihabitans sp. nov., Microbacterium phycihabitans sp. nov., and Microbacterium cervinum sp. nov., isolated from dried seaweeds of beach.</title>
        <authorList>
            <person name="Lee S.D."/>
        </authorList>
    </citation>
    <scope>NUCLEOTIDE SEQUENCE [LARGE SCALE GENOMIC DNA]</scope>
    <source>
        <strain evidence="10 11">KSW4-17</strain>
    </source>
</reference>
<evidence type="ECO:0000256" key="1">
    <source>
        <dbReference type="ARBA" id="ARBA00004429"/>
    </source>
</evidence>
<evidence type="ECO:0000256" key="5">
    <source>
        <dbReference type="ARBA" id="ARBA00022692"/>
    </source>
</evidence>
<dbReference type="PANTHER" id="PTHR43357:SF4">
    <property type="entry name" value="INNER MEMBRANE ABC TRANSPORTER PERMEASE PROTEIN YDCV"/>
    <property type="match status" value="1"/>
</dbReference>
<feature type="transmembrane region" description="Helical" evidence="8">
    <location>
        <begin position="233"/>
        <end position="255"/>
    </location>
</feature>
<dbReference type="Gene3D" id="1.10.3720.10">
    <property type="entry name" value="MetI-like"/>
    <property type="match status" value="1"/>
</dbReference>
<keyword evidence="4" id="KW-0997">Cell inner membrane</keyword>
<dbReference type="Proteomes" id="UP001263371">
    <property type="component" value="Unassembled WGS sequence"/>
</dbReference>
<organism evidence="10 11">
    <name type="scientific">Microbacterium galbum</name>
    <dbReference type="NCBI Taxonomy" id="3075994"/>
    <lineage>
        <taxon>Bacteria</taxon>
        <taxon>Bacillati</taxon>
        <taxon>Actinomycetota</taxon>
        <taxon>Actinomycetes</taxon>
        <taxon>Micrococcales</taxon>
        <taxon>Microbacteriaceae</taxon>
        <taxon>Microbacterium</taxon>
    </lineage>
</organism>
<keyword evidence="3" id="KW-1003">Cell membrane</keyword>
<dbReference type="PROSITE" id="PS50928">
    <property type="entry name" value="ABC_TM1"/>
    <property type="match status" value="1"/>
</dbReference>
<keyword evidence="7 8" id="KW-0472">Membrane</keyword>
<dbReference type="InterPro" id="IPR000515">
    <property type="entry name" value="MetI-like"/>
</dbReference>
<evidence type="ECO:0000313" key="10">
    <source>
        <dbReference type="EMBL" id="MDU0366465.1"/>
    </source>
</evidence>
<evidence type="ECO:0000256" key="3">
    <source>
        <dbReference type="ARBA" id="ARBA00022475"/>
    </source>
</evidence>
<evidence type="ECO:0000256" key="2">
    <source>
        <dbReference type="ARBA" id="ARBA00022448"/>
    </source>
</evidence>
<feature type="transmembrane region" description="Helical" evidence="8">
    <location>
        <begin position="108"/>
        <end position="129"/>
    </location>
</feature>
<keyword evidence="6 8" id="KW-1133">Transmembrane helix</keyword>
<evidence type="ECO:0000256" key="8">
    <source>
        <dbReference type="RuleBase" id="RU363032"/>
    </source>
</evidence>
<dbReference type="CDD" id="cd06261">
    <property type="entry name" value="TM_PBP2"/>
    <property type="match status" value="1"/>
</dbReference>
<protein>
    <submittedName>
        <fullName evidence="10">ABC transporter permease subunit</fullName>
    </submittedName>
</protein>
<keyword evidence="5 8" id="KW-0812">Transmembrane</keyword>
<feature type="transmembrane region" description="Helical" evidence="8">
    <location>
        <begin position="71"/>
        <end position="96"/>
    </location>
</feature>
<dbReference type="PANTHER" id="PTHR43357">
    <property type="entry name" value="INNER MEMBRANE ABC TRANSPORTER PERMEASE PROTEIN YDCV"/>
    <property type="match status" value="1"/>
</dbReference>
<comment type="caution">
    <text evidence="10">The sequence shown here is derived from an EMBL/GenBank/DDBJ whole genome shotgun (WGS) entry which is preliminary data.</text>
</comment>
<accession>A0ABU3T577</accession>
<keyword evidence="11" id="KW-1185">Reference proteome</keyword>
<feature type="transmembrane region" description="Helical" evidence="8">
    <location>
        <begin position="12"/>
        <end position="35"/>
    </location>
</feature>
<feature type="domain" description="ABC transmembrane type-1" evidence="9">
    <location>
        <begin position="67"/>
        <end position="254"/>
    </location>
</feature>
<keyword evidence="2 8" id="KW-0813">Transport</keyword>
<dbReference type="InterPro" id="IPR035906">
    <property type="entry name" value="MetI-like_sf"/>
</dbReference>
<evidence type="ECO:0000313" key="11">
    <source>
        <dbReference type="Proteomes" id="UP001263371"/>
    </source>
</evidence>
<comment type="similarity">
    <text evidence="8">Belongs to the binding-protein-dependent transport system permease family.</text>
</comment>
<proteinExistence type="inferred from homology"/>
<dbReference type="EMBL" id="JAWDIS010000001">
    <property type="protein sequence ID" value="MDU0366465.1"/>
    <property type="molecule type" value="Genomic_DNA"/>
</dbReference>
<sequence length="267" mass="27957">MNPLAPPRAARWIIGVVVTAVVAVPFVATLLFTLAPAPGASGLSLTHWAGIFDPANAAKYRPIWTGLGNSLVLAAVTVALVLCLFTPTMVLVALAFPGLRRVFEFVALLPISLPAIVLVVGLTPIYLQIGRSLGTGAWTLAFAYGILVLPFAYRSIQASIDAIDVTTLAEAARTLGAGWSAVLLRVILPNLRSGLLAASLISVAVVLGEFTIASLLNRQTLQTALLVVNKQDGWVAAIFTLLALAFAFVLLLVIGRVGRIGAGRKTS</sequence>
<gene>
    <name evidence="10" type="ORF">RWH45_04495</name>
</gene>
<name>A0ABU3T577_9MICO</name>